<evidence type="ECO:0000259" key="3">
    <source>
        <dbReference type="PROSITE" id="PS50011"/>
    </source>
</evidence>
<feature type="region of interest" description="Disordered" evidence="2">
    <location>
        <begin position="854"/>
        <end position="878"/>
    </location>
</feature>
<reference evidence="4" key="1">
    <citation type="journal article" date="2020" name="bioRxiv">
        <title>Comparative genomics of Chlamydomonas.</title>
        <authorList>
            <person name="Craig R.J."/>
            <person name="Hasan A.R."/>
            <person name="Ness R.W."/>
            <person name="Keightley P.D."/>
        </authorList>
    </citation>
    <scope>NUCLEOTIDE SEQUENCE</scope>
    <source>
        <strain evidence="4">CCAP 11/173</strain>
    </source>
</reference>
<dbReference type="InterPro" id="IPR011009">
    <property type="entry name" value="Kinase-like_dom_sf"/>
</dbReference>
<organism evidence="4 5">
    <name type="scientific">Chlamydomonas schloesseri</name>
    <dbReference type="NCBI Taxonomy" id="2026947"/>
    <lineage>
        <taxon>Eukaryota</taxon>
        <taxon>Viridiplantae</taxon>
        <taxon>Chlorophyta</taxon>
        <taxon>core chlorophytes</taxon>
        <taxon>Chlorophyceae</taxon>
        <taxon>CS clade</taxon>
        <taxon>Chlamydomonadales</taxon>
        <taxon>Chlamydomonadaceae</taxon>
        <taxon>Chlamydomonas</taxon>
    </lineage>
</organism>
<dbReference type="Proteomes" id="UP000613740">
    <property type="component" value="Unassembled WGS sequence"/>
</dbReference>
<dbReference type="EMBL" id="JAEHOD010000039">
    <property type="protein sequence ID" value="KAG2439857.1"/>
    <property type="molecule type" value="Genomic_DNA"/>
</dbReference>
<keyword evidence="5" id="KW-1185">Reference proteome</keyword>
<evidence type="ECO:0000256" key="1">
    <source>
        <dbReference type="ARBA" id="ARBA00009670"/>
    </source>
</evidence>
<dbReference type="PROSITE" id="PS50011">
    <property type="entry name" value="PROTEIN_KINASE_DOM"/>
    <property type="match status" value="1"/>
</dbReference>
<protein>
    <recommendedName>
        <fullName evidence="3">Protein kinase domain-containing protein</fullName>
    </recommendedName>
</protein>
<dbReference type="InterPro" id="IPR000719">
    <property type="entry name" value="Prot_kinase_dom"/>
</dbReference>
<dbReference type="CDD" id="cd05121">
    <property type="entry name" value="ABC1_ADCK3-like"/>
    <property type="match status" value="1"/>
</dbReference>
<evidence type="ECO:0000313" key="5">
    <source>
        <dbReference type="Proteomes" id="UP000613740"/>
    </source>
</evidence>
<feature type="compositionally biased region" description="Low complexity" evidence="2">
    <location>
        <begin position="854"/>
        <end position="869"/>
    </location>
</feature>
<evidence type="ECO:0000313" key="4">
    <source>
        <dbReference type="EMBL" id="KAG2439857.1"/>
    </source>
</evidence>
<dbReference type="Pfam" id="PF03109">
    <property type="entry name" value="ABC1"/>
    <property type="match status" value="1"/>
</dbReference>
<dbReference type="InterPro" id="IPR004147">
    <property type="entry name" value="ABC1_dom"/>
</dbReference>
<dbReference type="AlphaFoldDB" id="A0A835W437"/>
<feature type="compositionally biased region" description="Low complexity" evidence="2">
    <location>
        <begin position="1"/>
        <end position="35"/>
    </location>
</feature>
<accession>A0A835W437</accession>
<dbReference type="SUPFAM" id="SSF56112">
    <property type="entry name" value="Protein kinase-like (PK-like)"/>
    <property type="match status" value="1"/>
</dbReference>
<dbReference type="PANTHER" id="PTHR10566:SF119">
    <property type="entry name" value="OS04G0640500 PROTEIN"/>
    <property type="match status" value="1"/>
</dbReference>
<dbReference type="GO" id="GO:0005524">
    <property type="term" value="F:ATP binding"/>
    <property type="evidence" value="ECO:0007669"/>
    <property type="project" value="InterPro"/>
</dbReference>
<name>A0A835W437_9CHLO</name>
<sequence>MSSFSTPSSSAPARPSAPSSSSSSSPSAAAPSAGRSRGGDGASSSSTGSSPALRPLVPRAGAAGPAPGAKPALPRSARVSGGDAGASSRGGAAGSGGAGGLLGLGFGGGSKKAVTSGNGGFGPDDSNDIDIPEFKEPSAYNAAINSKYWETRPVRVLGRLVRIGVEFGGWAAACRARNLRLRDPVAQEAAAAEALKDVLVRLGPAFVKIGQALSSRPDVLPPAYISALEALQDRIPPFPDVAAMQVLEAELGRPPSAVFAQLSTSPVAAASLGQVYRGVLRPEAAGGQSGVEVAVKVQRPRVAQMIAQDVYILRILAGWLRTARKFNTDLPALVDEWASSLFRELDYRIEADNARRFKALFSHLPQVYVPHIYDQYTTAKILTMEWIDGERLRTAGTSAAERAASGGASASSSSSGTFSAPSSAAAAAASAAALDARRQEDLALVEVGVRCSLEQMLEEGFYHADPHPGNLLRTPDGRLAYLDFGMMGQIDEKTRNALMTATLHLVNREYGRLAEDFVTLGLLPPGTDRESVLPALTGVFSEALQGGVSNLSFGTLSSNLGVTMYKYSFRIPPYYTLLVRSLSVLEGIALAADPNYKVLGSAYPWIARRLLTDPSPDLRVALRQLLYSEATGRFRFDRLESLLRQAAKSATRLKRPAVAPPSAPASAADGGTTNSGPNLPQGGGALLLLLSNDGEFVRGILLDEVAKGIDGAGRIAADAAVGAVRNSVASLPAPALPLLALLPGAPLAALGVLGVLAVTRGNSNNSRSGGSGSGSGASGLDGDGALGAVPLSPVAVQAALTSALARLPSLANADDRAQVAGLLQLGNALADVAGLKVPAAVASATAAATGAAASDSSSSSAAPQQQQQPLPAPPSPDEVVEAVQQAAAAVRWLADEAAALPPDARGELLQLPLQLGSRVAGRFTARTLRSLVVATSGSSLPADALERELARQEAGAGAEAELVPPAAS</sequence>
<comment type="similarity">
    <text evidence="1">Belongs to the protein kinase superfamily. ADCK protein kinase family.</text>
</comment>
<dbReference type="InterPro" id="IPR050154">
    <property type="entry name" value="UbiB_kinase"/>
</dbReference>
<feature type="region of interest" description="Disordered" evidence="2">
    <location>
        <begin position="653"/>
        <end position="677"/>
    </location>
</feature>
<evidence type="ECO:0000256" key="2">
    <source>
        <dbReference type="SAM" id="MobiDB-lite"/>
    </source>
</evidence>
<proteinExistence type="inferred from homology"/>
<feature type="compositionally biased region" description="Low complexity" evidence="2">
    <location>
        <begin position="42"/>
        <end position="90"/>
    </location>
</feature>
<dbReference type="GO" id="GO:0004672">
    <property type="term" value="F:protein kinase activity"/>
    <property type="evidence" value="ECO:0007669"/>
    <property type="project" value="InterPro"/>
</dbReference>
<gene>
    <name evidence="4" type="ORF">HYH02_010489</name>
</gene>
<comment type="caution">
    <text evidence="4">The sequence shown here is derived from an EMBL/GenBank/DDBJ whole genome shotgun (WGS) entry which is preliminary data.</text>
</comment>
<feature type="domain" description="Protein kinase" evidence="3">
    <location>
        <begin position="261"/>
        <end position="643"/>
    </location>
</feature>
<dbReference type="PANTHER" id="PTHR10566">
    <property type="entry name" value="CHAPERONE-ACTIVITY OF BC1 COMPLEX CABC1 -RELATED"/>
    <property type="match status" value="1"/>
</dbReference>
<feature type="region of interest" description="Disordered" evidence="2">
    <location>
        <begin position="1"/>
        <end position="94"/>
    </location>
</feature>
<dbReference type="OrthoDB" id="427480at2759"/>